<accession>A0AAU9PP68</accession>
<evidence type="ECO:0000313" key="2">
    <source>
        <dbReference type="EMBL" id="CAH1452011.1"/>
    </source>
</evidence>
<gene>
    <name evidence="2" type="ORF">LVIROSA_LOCUS37336</name>
</gene>
<proteinExistence type="predicted"/>
<organism evidence="2 3">
    <name type="scientific">Lactuca virosa</name>
    <dbReference type="NCBI Taxonomy" id="75947"/>
    <lineage>
        <taxon>Eukaryota</taxon>
        <taxon>Viridiplantae</taxon>
        <taxon>Streptophyta</taxon>
        <taxon>Embryophyta</taxon>
        <taxon>Tracheophyta</taxon>
        <taxon>Spermatophyta</taxon>
        <taxon>Magnoliopsida</taxon>
        <taxon>eudicotyledons</taxon>
        <taxon>Gunneridae</taxon>
        <taxon>Pentapetalae</taxon>
        <taxon>asterids</taxon>
        <taxon>campanulids</taxon>
        <taxon>Asterales</taxon>
        <taxon>Asteraceae</taxon>
        <taxon>Cichorioideae</taxon>
        <taxon>Cichorieae</taxon>
        <taxon>Lactucinae</taxon>
        <taxon>Lactuca</taxon>
    </lineage>
</organism>
<evidence type="ECO:0000313" key="3">
    <source>
        <dbReference type="Proteomes" id="UP001157418"/>
    </source>
</evidence>
<dbReference type="AlphaFoldDB" id="A0AAU9PP68"/>
<sequence>MVPKPKFQFAIEEIELSDDEEDQEDQENELIEKEFKDIIQQSISNLEKDAAVTPQVVTERESDTTVQSSIPTHEHMDALIEEFHRTVRKPPQTVPVATEPPSESDP</sequence>
<reference evidence="2 3" key="1">
    <citation type="submission" date="2022-01" db="EMBL/GenBank/DDBJ databases">
        <authorList>
            <person name="Xiong W."/>
            <person name="Schranz E."/>
        </authorList>
    </citation>
    <scope>NUCLEOTIDE SEQUENCE [LARGE SCALE GENOMIC DNA]</scope>
</reference>
<feature type="region of interest" description="Disordered" evidence="1">
    <location>
        <begin position="50"/>
        <end position="106"/>
    </location>
</feature>
<evidence type="ECO:0000256" key="1">
    <source>
        <dbReference type="SAM" id="MobiDB-lite"/>
    </source>
</evidence>
<dbReference type="EMBL" id="CAKMRJ010005745">
    <property type="protein sequence ID" value="CAH1452011.1"/>
    <property type="molecule type" value="Genomic_DNA"/>
</dbReference>
<dbReference type="Proteomes" id="UP001157418">
    <property type="component" value="Unassembled WGS sequence"/>
</dbReference>
<feature type="compositionally biased region" description="Basic and acidic residues" evidence="1">
    <location>
        <begin position="72"/>
        <end position="85"/>
    </location>
</feature>
<comment type="caution">
    <text evidence="2">The sequence shown here is derived from an EMBL/GenBank/DDBJ whole genome shotgun (WGS) entry which is preliminary data.</text>
</comment>
<protein>
    <submittedName>
        <fullName evidence="2">Uncharacterized protein</fullName>
    </submittedName>
</protein>
<keyword evidence="3" id="KW-1185">Reference proteome</keyword>
<name>A0AAU9PP68_9ASTR</name>